<feature type="compositionally biased region" description="Basic residues" evidence="1">
    <location>
        <begin position="128"/>
        <end position="138"/>
    </location>
</feature>
<feature type="region of interest" description="Disordered" evidence="1">
    <location>
        <begin position="128"/>
        <end position="215"/>
    </location>
</feature>
<feature type="compositionally biased region" description="Basic residues" evidence="1">
    <location>
        <begin position="48"/>
        <end position="64"/>
    </location>
</feature>
<reference evidence="2" key="1">
    <citation type="submission" date="2020-02" db="EMBL/GenBank/DDBJ databases">
        <authorList>
            <person name="Meier V. D."/>
        </authorList>
    </citation>
    <scope>NUCLEOTIDE SEQUENCE</scope>
    <source>
        <strain evidence="2">AVDCRST_MAG67</strain>
    </source>
</reference>
<protein>
    <submittedName>
        <fullName evidence="2">Ribonuclease BN</fullName>
        <ecNumber evidence="2">3.1.-.-</ecNumber>
    </submittedName>
</protein>
<proteinExistence type="predicted"/>
<feature type="region of interest" description="Disordered" evidence="1">
    <location>
        <begin position="1"/>
        <end position="83"/>
    </location>
</feature>
<dbReference type="EC" id="3.1.-.-" evidence="2"/>
<evidence type="ECO:0000256" key="1">
    <source>
        <dbReference type="SAM" id="MobiDB-lite"/>
    </source>
</evidence>
<gene>
    <name evidence="2" type="ORF">AVDCRST_MAG67-3388</name>
</gene>
<keyword evidence="2" id="KW-0378">Hydrolase</keyword>
<accession>A0A6J4TFI9</accession>
<sequence>GRRPHPRVQEVPGRRDGRSCRGADVLHDDVAVPGAAGRRLAAGPARRQVARARRRRLRARQRRAGRGDRRARGPADEDRRRHRRCRVDCARDRHRDRAVRRVGRVRRGRAGAQPSLRRRGVARLRRAQARRHRLHDPRHRAGDRRARVGVPRRQPRGRPLRHDRPRRHGGVGVAHRALGGRGRCGAGDLRDRLRAGPRPRGAAAADHQPRRARRRRDLDRGLCRLLLVRLELRPVRRNLRRVRGCGDPAAVAVHLEHRLPVRRRAQQRKRPRPRRIVRAARARLSRLGRNVPL</sequence>
<dbReference type="AlphaFoldDB" id="A0A6J4TFI9"/>
<feature type="non-terminal residue" evidence="2">
    <location>
        <position position="1"/>
    </location>
</feature>
<name>A0A6J4TFI9_9ACTN</name>
<feature type="compositionally biased region" description="Basic and acidic residues" evidence="1">
    <location>
        <begin position="65"/>
        <end position="79"/>
    </location>
</feature>
<organism evidence="2">
    <name type="scientific">uncultured Solirubrobacteraceae bacterium</name>
    <dbReference type="NCBI Taxonomy" id="1162706"/>
    <lineage>
        <taxon>Bacteria</taxon>
        <taxon>Bacillati</taxon>
        <taxon>Actinomycetota</taxon>
        <taxon>Thermoleophilia</taxon>
        <taxon>Solirubrobacterales</taxon>
        <taxon>Solirubrobacteraceae</taxon>
        <taxon>environmental samples</taxon>
    </lineage>
</organism>
<evidence type="ECO:0000313" key="2">
    <source>
        <dbReference type="EMBL" id="CAA9521281.1"/>
    </source>
</evidence>
<dbReference type="EMBL" id="CADCVQ010000144">
    <property type="protein sequence ID" value="CAA9521281.1"/>
    <property type="molecule type" value="Genomic_DNA"/>
</dbReference>
<feature type="compositionally biased region" description="Basic and acidic residues" evidence="1">
    <location>
        <begin position="12"/>
        <end position="30"/>
    </location>
</feature>
<feature type="non-terminal residue" evidence="2">
    <location>
        <position position="293"/>
    </location>
</feature>
<feature type="compositionally biased region" description="Low complexity" evidence="1">
    <location>
        <begin position="31"/>
        <end position="47"/>
    </location>
</feature>
<dbReference type="GO" id="GO:0016787">
    <property type="term" value="F:hydrolase activity"/>
    <property type="evidence" value="ECO:0007669"/>
    <property type="project" value="UniProtKB-KW"/>
</dbReference>
<feature type="compositionally biased region" description="Low complexity" evidence="1">
    <location>
        <begin position="196"/>
        <end position="206"/>
    </location>
</feature>
<feature type="compositionally biased region" description="Basic residues" evidence="1">
    <location>
        <begin position="153"/>
        <end position="169"/>
    </location>
</feature>